<dbReference type="InterPro" id="IPR004304">
    <property type="entry name" value="FmdA_AmdA"/>
</dbReference>
<dbReference type="OMA" id="SVAPCEM"/>
<dbReference type="PANTHER" id="PTHR31891">
    <property type="entry name" value="FORMAMIDASE C869.04-RELATED"/>
    <property type="match status" value="1"/>
</dbReference>
<name>A0A837D741_9PSEU</name>
<dbReference type="PANTHER" id="PTHR31891:SF1">
    <property type="entry name" value="FORMAMIDASE C869.04-RELATED"/>
    <property type="match status" value="1"/>
</dbReference>
<accession>A0A837D741</accession>
<proteinExistence type="predicted"/>
<dbReference type="SUPFAM" id="SSF141130">
    <property type="entry name" value="Acetamidase/Formamidase-like"/>
    <property type="match status" value="1"/>
</dbReference>
<evidence type="ECO:0000313" key="1">
    <source>
        <dbReference type="EMBL" id="KHF43400.1"/>
    </source>
</evidence>
<dbReference type="EMBL" id="JRZE01000006">
    <property type="protein sequence ID" value="KHF43400.1"/>
    <property type="molecule type" value="Genomic_DNA"/>
</dbReference>
<dbReference type="Proteomes" id="UP000030848">
    <property type="component" value="Unassembled WGS sequence"/>
</dbReference>
<dbReference type="Gene3D" id="3.10.28.20">
    <property type="entry name" value="Acetamidase/Formamidase-like domains"/>
    <property type="match status" value="1"/>
</dbReference>
<reference evidence="1 2" key="1">
    <citation type="submission" date="2014-10" db="EMBL/GenBank/DDBJ databases">
        <title>Genome sequence of Micropolyspora internatus JCM3315.</title>
        <authorList>
            <person name="Shin S.-K."/>
            <person name="Yi H."/>
        </authorList>
    </citation>
    <scope>NUCLEOTIDE SEQUENCE [LARGE SCALE GENOMIC DNA]</scope>
    <source>
        <strain evidence="1 2">JCM 3315</strain>
    </source>
</reference>
<organism evidence="1 2">
    <name type="scientific">Saccharomonospora viridis</name>
    <dbReference type="NCBI Taxonomy" id="1852"/>
    <lineage>
        <taxon>Bacteria</taxon>
        <taxon>Bacillati</taxon>
        <taxon>Actinomycetota</taxon>
        <taxon>Actinomycetes</taxon>
        <taxon>Pseudonocardiales</taxon>
        <taxon>Pseudonocardiaceae</taxon>
        <taxon>Saccharomonospora</taxon>
    </lineage>
</organism>
<sequence>MTGQDIDFTKSGVSRFPNRDLGVPRFKCEVGVPLAQQKELGHNRFHPDIPPLFECDPGDEVILETPGYDDYQLRDQDDDSDLNFDLTRTHPLAGPIRIRGAEPGDLLVVELLDIQPLSGIGYSNILPGMGGPLKDWFPNGFKTVWDLHGIYATSRQVPGVRIPAISHPGILAVAPSHELLEQWNRREDPLIETGEAGPRAEATDTAVLRTLEGEEWARVAAKAARTIPPRENGGNMDIKNMSRGSKVYLPVFVEGALFSCGDLHFAEGDGEITWNAIEMDGATWVKFDLIKGGMARYGIRNPAFRPSPVDPNFGTRYISFVGYSARGDEQRYLDATMAAVDAVEQAIDYLTKFGYTPEQAYTIISVAPCEMHVGGIVDIPNAAVTLSIPVDIFDQDILPTA</sequence>
<keyword evidence="1" id="KW-0378">Hydrolase</keyword>
<dbReference type="Pfam" id="PF03069">
    <property type="entry name" value="FmdA_AmdA"/>
    <property type="match status" value="1"/>
</dbReference>
<evidence type="ECO:0000313" key="2">
    <source>
        <dbReference type="Proteomes" id="UP000030848"/>
    </source>
</evidence>
<dbReference type="Gene3D" id="2.60.120.580">
    <property type="entry name" value="Acetamidase/Formamidase-like domains"/>
    <property type="match status" value="1"/>
</dbReference>
<dbReference type="GO" id="GO:0004328">
    <property type="term" value="F:formamidase activity"/>
    <property type="evidence" value="ECO:0007669"/>
    <property type="project" value="UniProtKB-EC"/>
</dbReference>
<gene>
    <name evidence="1" type="ORF">MINT15_36020</name>
</gene>
<comment type="caution">
    <text evidence="1">The sequence shown here is derived from an EMBL/GenBank/DDBJ whole genome shotgun (WGS) entry which is preliminary data.</text>
</comment>
<protein>
    <submittedName>
        <fullName evidence="1">Formamidase</fullName>
        <ecNumber evidence="1">3.5.1.49</ecNumber>
    </submittedName>
</protein>
<dbReference type="EC" id="3.5.1.49" evidence="1"/>
<dbReference type="AlphaFoldDB" id="A0A837D741"/>